<keyword evidence="4" id="KW-0677">Repeat</keyword>
<evidence type="ECO:0000313" key="7">
    <source>
        <dbReference type="Proteomes" id="UP000095149"/>
    </source>
</evidence>
<evidence type="ECO:0000256" key="2">
    <source>
        <dbReference type="ARBA" id="ARBA00004496"/>
    </source>
</evidence>
<dbReference type="InterPro" id="IPR000225">
    <property type="entry name" value="Armadillo"/>
</dbReference>
<dbReference type="InterPro" id="IPR011989">
    <property type="entry name" value="ARM-like"/>
</dbReference>
<name>A0A1E3JT69_9TREE</name>
<dbReference type="Proteomes" id="UP000095149">
    <property type="component" value="Unassembled WGS sequence"/>
</dbReference>
<reference evidence="6 7" key="1">
    <citation type="submission" date="2016-06" db="EMBL/GenBank/DDBJ databases">
        <title>Evolution of pathogenesis and genome organization in the Tremellales.</title>
        <authorList>
            <person name="Cuomo C."/>
            <person name="Litvintseva A."/>
            <person name="Heitman J."/>
            <person name="Chen Y."/>
            <person name="Sun S."/>
            <person name="Springer D."/>
            <person name="Dromer F."/>
            <person name="Young S."/>
            <person name="Zeng Q."/>
            <person name="Chapman S."/>
            <person name="Gujja S."/>
            <person name="Saif S."/>
            <person name="Birren B."/>
        </authorList>
    </citation>
    <scope>NUCLEOTIDE SEQUENCE [LARGE SCALE GENOMIC DNA]</scope>
    <source>
        <strain evidence="6 7">CBS 6273</strain>
    </source>
</reference>
<dbReference type="Pfam" id="PF00514">
    <property type="entry name" value="Arm"/>
    <property type="match status" value="1"/>
</dbReference>
<accession>A0A1E3JT69</accession>
<dbReference type="InterPro" id="IPR038739">
    <property type="entry name" value="ARMC8/Vid28"/>
</dbReference>
<gene>
    <name evidence="6" type="ORF">I350_05957</name>
</gene>
<comment type="caution">
    <text evidence="6">The sequence shown here is derived from an EMBL/GenBank/DDBJ whole genome shotgun (WGS) entry which is preliminary data.</text>
</comment>
<dbReference type="OrthoDB" id="5559898at2759"/>
<protein>
    <submittedName>
        <fullName evidence="6">Uncharacterized protein</fullName>
    </submittedName>
</protein>
<dbReference type="GO" id="GO:0005737">
    <property type="term" value="C:cytoplasm"/>
    <property type="evidence" value="ECO:0007669"/>
    <property type="project" value="UniProtKB-SubCell"/>
</dbReference>
<organism evidence="6 7">
    <name type="scientific">Cryptococcus amylolentus CBS 6273</name>
    <dbReference type="NCBI Taxonomy" id="1296118"/>
    <lineage>
        <taxon>Eukaryota</taxon>
        <taxon>Fungi</taxon>
        <taxon>Dikarya</taxon>
        <taxon>Basidiomycota</taxon>
        <taxon>Agaricomycotina</taxon>
        <taxon>Tremellomycetes</taxon>
        <taxon>Tremellales</taxon>
        <taxon>Cryptococcaceae</taxon>
        <taxon>Cryptococcus</taxon>
    </lineage>
</organism>
<evidence type="ECO:0000256" key="5">
    <source>
        <dbReference type="ARBA" id="ARBA00023242"/>
    </source>
</evidence>
<dbReference type="PANTHER" id="PTHR15651">
    <property type="entry name" value="ARMADILLO REPEAT-CONTAINING PROTEIN 8"/>
    <property type="match status" value="1"/>
</dbReference>
<dbReference type="InterPro" id="IPR016024">
    <property type="entry name" value="ARM-type_fold"/>
</dbReference>
<comment type="subcellular location">
    <subcellularLocation>
        <location evidence="2">Cytoplasm</location>
    </subcellularLocation>
    <subcellularLocation>
        <location evidence="1">Nucleus</location>
    </subcellularLocation>
</comment>
<dbReference type="PANTHER" id="PTHR15651:SF7">
    <property type="entry name" value="ARMADILLO REPEAT-CONTAINING PROTEIN 8"/>
    <property type="match status" value="1"/>
</dbReference>
<evidence type="ECO:0000256" key="1">
    <source>
        <dbReference type="ARBA" id="ARBA00004123"/>
    </source>
</evidence>
<dbReference type="GO" id="GO:0005634">
    <property type="term" value="C:nucleus"/>
    <property type="evidence" value="ECO:0007669"/>
    <property type="project" value="UniProtKB-SubCell"/>
</dbReference>
<evidence type="ECO:0000313" key="6">
    <source>
        <dbReference type="EMBL" id="ODO03112.1"/>
    </source>
</evidence>
<dbReference type="Gene3D" id="1.25.10.10">
    <property type="entry name" value="Leucine-rich Repeat Variant"/>
    <property type="match status" value="2"/>
</dbReference>
<proteinExistence type="predicted"/>
<dbReference type="SUPFAM" id="SSF48371">
    <property type="entry name" value="ARM repeat"/>
    <property type="match status" value="1"/>
</dbReference>
<dbReference type="GO" id="GO:0034657">
    <property type="term" value="C:GID complex"/>
    <property type="evidence" value="ECO:0007669"/>
    <property type="project" value="TreeGrafter"/>
</dbReference>
<dbReference type="EMBL" id="MEKH01000009">
    <property type="protein sequence ID" value="ODO03112.1"/>
    <property type="molecule type" value="Genomic_DNA"/>
</dbReference>
<evidence type="ECO:0000256" key="3">
    <source>
        <dbReference type="ARBA" id="ARBA00022490"/>
    </source>
</evidence>
<keyword evidence="3" id="KW-0963">Cytoplasm</keyword>
<evidence type="ECO:0000256" key="4">
    <source>
        <dbReference type="ARBA" id="ARBA00022737"/>
    </source>
</evidence>
<dbReference type="GO" id="GO:0043161">
    <property type="term" value="P:proteasome-mediated ubiquitin-dependent protein catabolic process"/>
    <property type="evidence" value="ECO:0007669"/>
    <property type="project" value="TreeGrafter"/>
</dbReference>
<dbReference type="AlphaFoldDB" id="A0A1E3JT69"/>
<keyword evidence="5" id="KW-0539">Nucleus</keyword>
<sequence>MAAHDASSLRDLKNHIIGSTQNKIALAQDSRQLDRLLAVLHLTNEPALLKEAAAVVASVANAPSTNIPLALLNVPARMLLLTRDIITQPTLSCLISLIRSGPDGNAGSPEAHAVTQHLLTDIGKLLLSDDLEERIKLNFLLAMLVADNPSAQASAFEANLPPLILQRLCEVPSELSDMPRNLYFRSLESSLLALCALSTAYDPARVMISEYRPCGCSQERQYMLPQLKCWLRSHSYGVRAAACQLTRALSRTVALLRTDMVDEELGTDIIAVLRRELTMGKSQRKNLMGEAAWIVEVSATAVLCNMVTDFSPFRSVLVQDGTLQLLVGLTKSEHQPLALNALWAIKNLMFHSDLMAKRDVISHFEHDWLLDLCSEKSPDSIRVQGLEIMQNILAEECPFTVSRLANDLGGVGGLQTLLDLLEACMTGKPAFDGQATTSASLRVLSNLALGDATTRTEILDRATVLQCLSLITESSDVNSQVSAITTFQHLIESSTRPHTPRDAVVVALQSYQLVLRMRASAENSKKVDVVDKATAVLNLLGRER</sequence>